<organism evidence="5">
    <name type="scientific">Pyramimonas obovata</name>
    <dbReference type="NCBI Taxonomy" id="1411642"/>
    <lineage>
        <taxon>Eukaryota</taxon>
        <taxon>Viridiplantae</taxon>
        <taxon>Chlorophyta</taxon>
        <taxon>Pyramimonadophyceae</taxon>
        <taxon>Pyramimonadales</taxon>
        <taxon>Pyramimonadaceae</taxon>
        <taxon>Pyramimonas</taxon>
        <taxon>Pyramimonas incertae sedis</taxon>
    </lineage>
</organism>
<evidence type="ECO:0000256" key="1">
    <source>
        <dbReference type="ARBA" id="ARBA00004496"/>
    </source>
</evidence>
<dbReference type="SMART" id="SM00268">
    <property type="entry name" value="ACTIN"/>
    <property type="match status" value="1"/>
</dbReference>
<dbReference type="EMBL" id="HBFA01018404">
    <property type="protein sequence ID" value="CAD8668161.1"/>
    <property type="molecule type" value="Transcribed_RNA"/>
</dbReference>
<keyword evidence="3" id="KW-0963">Cytoplasm</keyword>
<dbReference type="GO" id="GO:0005737">
    <property type="term" value="C:cytoplasm"/>
    <property type="evidence" value="ECO:0007669"/>
    <property type="project" value="UniProtKB-SubCell"/>
</dbReference>
<comment type="similarity">
    <text evidence="2">Belongs to the actin family. ARP6 subfamily.</text>
</comment>
<reference evidence="5" key="1">
    <citation type="submission" date="2021-01" db="EMBL/GenBank/DDBJ databases">
        <authorList>
            <person name="Corre E."/>
            <person name="Pelletier E."/>
            <person name="Niang G."/>
            <person name="Scheremetjew M."/>
            <person name="Finn R."/>
            <person name="Kale V."/>
            <person name="Holt S."/>
            <person name="Cochrane G."/>
            <person name="Meng A."/>
            <person name="Brown T."/>
            <person name="Cohen L."/>
        </authorList>
    </citation>
    <scope>NUCLEOTIDE SEQUENCE</scope>
    <source>
        <strain evidence="5">CCMP722</strain>
    </source>
</reference>
<feature type="region of interest" description="Disordered" evidence="4">
    <location>
        <begin position="418"/>
        <end position="516"/>
    </location>
</feature>
<dbReference type="Gene3D" id="2.30.36.70">
    <property type="entry name" value="Actin, Chain A, domain 2"/>
    <property type="match status" value="1"/>
</dbReference>
<feature type="compositionally biased region" description="Low complexity" evidence="4">
    <location>
        <begin position="444"/>
        <end position="462"/>
    </location>
</feature>
<dbReference type="Gene3D" id="3.90.640.10">
    <property type="entry name" value="Actin, Chain A, domain 4"/>
    <property type="match status" value="1"/>
</dbReference>
<dbReference type="CDD" id="cd10210">
    <property type="entry name" value="ASKHA_NBD_Arp6"/>
    <property type="match status" value="1"/>
</dbReference>
<dbReference type="GO" id="GO:0005634">
    <property type="term" value="C:nucleus"/>
    <property type="evidence" value="ECO:0007669"/>
    <property type="project" value="UniProtKB-ARBA"/>
</dbReference>
<dbReference type="AlphaFoldDB" id="A0A7S0WIK7"/>
<comment type="subcellular location">
    <subcellularLocation>
        <location evidence="1">Cytoplasm</location>
    </subcellularLocation>
</comment>
<evidence type="ECO:0000256" key="2">
    <source>
        <dbReference type="ARBA" id="ARBA00005665"/>
    </source>
</evidence>
<dbReference type="PANTHER" id="PTHR11937">
    <property type="entry name" value="ACTIN"/>
    <property type="match status" value="1"/>
</dbReference>
<gene>
    <name evidence="5" type="ORF">POBO1169_LOCUS9394</name>
</gene>
<proteinExistence type="inferred from homology"/>
<dbReference type="InterPro" id="IPR043129">
    <property type="entry name" value="ATPase_NBD"/>
</dbReference>
<name>A0A7S0WIK7_9CHLO</name>
<evidence type="ECO:0008006" key="6">
    <source>
        <dbReference type="Google" id="ProtNLM"/>
    </source>
</evidence>
<accession>A0A7S0WIK7</accession>
<dbReference type="Gene3D" id="3.30.420.40">
    <property type="match status" value="2"/>
</dbReference>
<dbReference type="Pfam" id="PF00022">
    <property type="entry name" value="Actin"/>
    <property type="match status" value="1"/>
</dbReference>
<dbReference type="FunFam" id="3.90.640.10:FF:000014">
    <property type="entry name" value="Putative actin-related protein 6"/>
    <property type="match status" value="1"/>
</dbReference>
<sequence length="528" mass="57110">MGKDSKVVVIDNGGGLLKVGLAGSPTPLRVFPNCILKPKSDKKSYTGDLSDEIKDISTITIRRPIEKGYVINWDATLELWTHIFNDILKIVPEQCCLLVTEPLFNLPSIQGSMDELAFGHFKFQKVLTAQAPALSMRHALADPTLAAAAASAEWVRARCGVVLDAGFSFVHAAPVYNGEVVEGGVRRINLGGKALTNYLKELVSFRAWNMMDEYLIIEDVKEKLCFVSQDIKGDLLEAKKAPHLNTVRREYVLPDGLKHTRGFVKEWSLEAVAAQLRRKRQEKGESKEEEQVLALANERFMVPEAIFHPSDIGIPQMGVAETIHAAVTACPPALHALMWPNVLCVGGCTMLPGFTERLYRELRPLVPEEYELTIRLADDPVAAAWKGGSELAASAEYDERATTLEEYRQRGNRAFRAGHRCSWDPSGGKKGGARPASGAYNSDASTAAGPPPGAATARAPSTLGPKTKAKKKKVKTALLSKGVAPGVSHLSGTSSPAHSGGSAGTANEAAAADPHQIKRIKVKFYSGQ</sequence>
<evidence type="ECO:0000313" key="5">
    <source>
        <dbReference type="EMBL" id="CAD8668161.1"/>
    </source>
</evidence>
<protein>
    <recommendedName>
        <fullName evidence="6">Actin-related protein 8</fullName>
    </recommendedName>
</protein>
<dbReference type="SUPFAM" id="SSF53067">
    <property type="entry name" value="Actin-like ATPase domain"/>
    <property type="match status" value="2"/>
</dbReference>
<evidence type="ECO:0000256" key="3">
    <source>
        <dbReference type="ARBA" id="ARBA00022490"/>
    </source>
</evidence>
<evidence type="ECO:0000256" key="4">
    <source>
        <dbReference type="SAM" id="MobiDB-lite"/>
    </source>
</evidence>
<dbReference type="InterPro" id="IPR004000">
    <property type="entry name" value="Actin"/>
</dbReference>